<evidence type="ECO:0000256" key="1">
    <source>
        <dbReference type="ARBA" id="ARBA00008061"/>
    </source>
</evidence>
<sequence length="521" mass="57844">MTERPWWRDAVVYQIYPRSFADTTGDGVGDLEGIRAHLDHLVWLGVDALWLSPIYRSPMLDAGYDVADHTDVDPLFGDLDDFDALLADAHARGLRVMLDWVPNHTSDQHPWFEESRGSRDSPRRSWYVWRDGPADSPPNNWLAAFGSGPAWTYDEPTGQWYLHLFLPEQPDLNWSEPGVREAMHEVLRFWLRRGVDGFRADVVHLIGKDPGLPSHPPELVGTSVVATHDVEVTHELLRGIRAVLDEFPGQRAMVGEVNLRSPQLVASYYGNGDELHLAFNFAPMDGPWDAGFWASVVEETLAALSPRDAWPTWVLSNHDTPRHRTRYGGSEARARAAAVLLLTLPGTPFMYAGEELGLEDAEVSPAQRVDPGGRDGCRAPIPWSAETRHGWPAEPWLPFAPQPAARSVARQREDPASVLNLYRRLLAARRASDALRGGSWLRLPLADGVLAYERAARDDRRIVLINFTDEAIVADPEPALEVVVASDGDGEGRPWRGRLGPAQAVVLTPALEMPSGARSQA</sequence>
<keyword evidence="2 5" id="KW-0378">Hydrolase</keyword>
<keyword evidence="3 5" id="KW-0326">Glycosidase</keyword>
<evidence type="ECO:0000256" key="2">
    <source>
        <dbReference type="ARBA" id="ARBA00022801"/>
    </source>
</evidence>
<dbReference type="InterPro" id="IPR045857">
    <property type="entry name" value="O16G_dom_2"/>
</dbReference>
<organism evidence="5">
    <name type="scientific">uncultured Solirubrobacteraceae bacterium</name>
    <dbReference type="NCBI Taxonomy" id="1162706"/>
    <lineage>
        <taxon>Bacteria</taxon>
        <taxon>Bacillati</taxon>
        <taxon>Actinomycetota</taxon>
        <taxon>Thermoleophilia</taxon>
        <taxon>Solirubrobacterales</taxon>
        <taxon>Solirubrobacteraceae</taxon>
        <taxon>environmental samples</taxon>
    </lineage>
</organism>
<dbReference type="GO" id="GO:0009313">
    <property type="term" value="P:oligosaccharide catabolic process"/>
    <property type="evidence" value="ECO:0007669"/>
    <property type="project" value="TreeGrafter"/>
</dbReference>
<gene>
    <name evidence="5" type="ORF">AVDCRST_MAG69-2474</name>
</gene>
<dbReference type="SMART" id="SM00642">
    <property type="entry name" value="Aamy"/>
    <property type="match status" value="1"/>
</dbReference>
<dbReference type="GO" id="GO:0004556">
    <property type="term" value="F:alpha-amylase activity"/>
    <property type="evidence" value="ECO:0007669"/>
    <property type="project" value="TreeGrafter"/>
</dbReference>
<evidence type="ECO:0000313" key="5">
    <source>
        <dbReference type="EMBL" id="CAA9510794.1"/>
    </source>
</evidence>
<dbReference type="AlphaFoldDB" id="A0A6J4T1I6"/>
<dbReference type="Gene3D" id="3.90.400.10">
    <property type="entry name" value="Oligo-1,6-glucosidase, Domain 2"/>
    <property type="match status" value="1"/>
</dbReference>
<reference evidence="5" key="1">
    <citation type="submission" date="2020-02" db="EMBL/GenBank/DDBJ databases">
        <authorList>
            <person name="Meier V. D."/>
        </authorList>
    </citation>
    <scope>NUCLEOTIDE SEQUENCE</scope>
    <source>
        <strain evidence="5">AVDCRST_MAG69</strain>
    </source>
</reference>
<accession>A0A6J4T1I6</accession>
<feature type="domain" description="Glycosyl hydrolase family 13 catalytic" evidence="4">
    <location>
        <begin position="14"/>
        <end position="406"/>
    </location>
</feature>
<dbReference type="SUPFAM" id="SSF51445">
    <property type="entry name" value="(Trans)glycosidases"/>
    <property type="match status" value="1"/>
</dbReference>
<dbReference type="PANTHER" id="PTHR10357:SF179">
    <property type="entry name" value="NEUTRAL AND BASIC AMINO ACID TRANSPORT PROTEIN RBAT"/>
    <property type="match status" value="1"/>
</dbReference>
<protein>
    <submittedName>
        <fullName evidence="5">GH13_23 / GH13_30 / GH13_17 / GH13_31 / GH13_ 40 / GH13_16 / GH13_29 / GH13 / GH13_36 / GH13_35 / G H13_20 / GH13_4 / GH13_2 / GH13_34 / GH13_21 / GH1 3_1 / GH13_37 / GH13_19</fullName>
        <ecNumber evidence="5">3.2.1.20</ecNumber>
    </submittedName>
</protein>
<dbReference type="EC" id="3.2.1.20" evidence="5"/>
<proteinExistence type="inferred from homology"/>
<dbReference type="GO" id="GO:0004558">
    <property type="term" value="F:alpha-1,4-glucosidase activity"/>
    <property type="evidence" value="ECO:0007669"/>
    <property type="project" value="UniProtKB-EC"/>
</dbReference>
<dbReference type="Pfam" id="PF00128">
    <property type="entry name" value="Alpha-amylase"/>
    <property type="match status" value="1"/>
</dbReference>
<comment type="similarity">
    <text evidence="1">Belongs to the glycosyl hydrolase 13 family.</text>
</comment>
<dbReference type="FunFam" id="3.90.400.10:FF:000002">
    <property type="entry name" value="Sucrose isomerase"/>
    <property type="match status" value="1"/>
</dbReference>
<dbReference type="Gene3D" id="3.20.20.80">
    <property type="entry name" value="Glycosidases"/>
    <property type="match status" value="2"/>
</dbReference>
<evidence type="ECO:0000256" key="3">
    <source>
        <dbReference type="ARBA" id="ARBA00023295"/>
    </source>
</evidence>
<dbReference type="EMBL" id="CADCVP010000267">
    <property type="protein sequence ID" value="CAA9510794.1"/>
    <property type="molecule type" value="Genomic_DNA"/>
</dbReference>
<name>A0A6J4T1I6_9ACTN</name>
<dbReference type="PANTHER" id="PTHR10357">
    <property type="entry name" value="ALPHA-AMYLASE FAMILY MEMBER"/>
    <property type="match status" value="1"/>
</dbReference>
<dbReference type="InterPro" id="IPR006047">
    <property type="entry name" value="GH13_cat_dom"/>
</dbReference>
<evidence type="ECO:0000259" key="4">
    <source>
        <dbReference type="SMART" id="SM00642"/>
    </source>
</evidence>
<dbReference type="InterPro" id="IPR017853">
    <property type="entry name" value="GH"/>
</dbReference>
<dbReference type="SUPFAM" id="SSF51011">
    <property type="entry name" value="Glycosyl hydrolase domain"/>
    <property type="match status" value="1"/>
</dbReference>